<sequence length="180" mass="19337">MREGRFIGRIGRFVLPQSTWSHYEEVGAFPRGLLVVGDALCRLNPIYGQGMTLAAQQACILRDLPAGRGGAGDPLADLGQDLFRAIQPTVGGAWGISAVPDFAHPRTSGTRPPDLETDLRFGAGIQRLAARDPDVHRLLLGVRQLLLPPSVLREPTLLRAVEMETGRAGPAAGRTTRQDG</sequence>
<dbReference type="Proteomes" id="UP001055167">
    <property type="component" value="Unassembled WGS sequence"/>
</dbReference>
<dbReference type="RefSeq" id="WP_128562598.1">
    <property type="nucleotide sequence ID" value="NZ_BPQH01000010.1"/>
</dbReference>
<gene>
    <name evidence="1" type="ORF">OPKNFCMD_3553</name>
</gene>
<evidence type="ECO:0008006" key="3">
    <source>
        <dbReference type="Google" id="ProtNLM"/>
    </source>
</evidence>
<proteinExistence type="predicted"/>
<evidence type="ECO:0000313" key="1">
    <source>
        <dbReference type="EMBL" id="GJD50807.1"/>
    </source>
</evidence>
<keyword evidence="2" id="KW-1185">Reference proteome</keyword>
<dbReference type="Gene3D" id="3.50.50.60">
    <property type="entry name" value="FAD/NAD(P)-binding domain"/>
    <property type="match status" value="1"/>
</dbReference>
<organism evidence="1 2">
    <name type="scientific">Methylobacterium crusticola</name>
    <dbReference type="NCBI Taxonomy" id="1697972"/>
    <lineage>
        <taxon>Bacteria</taxon>
        <taxon>Pseudomonadati</taxon>
        <taxon>Pseudomonadota</taxon>
        <taxon>Alphaproteobacteria</taxon>
        <taxon>Hyphomicrobiales</taxon>
        <taxon>Methylobacteriaceae</taxon>
        <taxon>Methylobacterium</taxon>
    </lineage>
</organism>
<evidence type="ECO:0000313" key="2">
    <source>
        <dbReference type="Proteomes" id="UP001055167"/>
    </source>
</evidence>
<dbReference type="EMBL" id="BPQH01000010">
    <property type="protein sequence ID" value="GJD50807.1"/>
    <property type="molecule type" value="Genomic_DNA"/>
</dbReference>
<comment type="caution">
    <text evidence="1">The sequence shown here is derived from an EMBL/GenBank/DDBJ whole genome shotgun (WGS) entry which is preliminary data.</text>
</comment>
<dbReference type="SUPFAM" id="SSF51905">
    <property type="entry name" value="FAD/NAD(P)-binding domain"/>
    <property type="match status" value="1"/>
</dbReference>
<reference evidence="1" key="1">
    <citation type="journal article" date="2021" name="Front. Microbiol.">
        <title>Comprehensive Comparative Genomics and Phenotyping of Methylobacterium Species.</title>
        <authorList>
            <person name="Alessa O."/>
            <person name="Ogura Y."/>
            <person name="Fujitani Y."/>
            <person name="Takami H."/>
            <person name="Hayashi T."/>
            <person name="Sahin N."/>
            <person name="Tani A."/>
        </authorList>
    </citation>
    <scope>NUCLEOTIDE SEQUENCE</scope>
    <source>
        <strain evidence="1">KCTC 52305</strain>
    </source>
</reference>
<protein>
    <recommendedName>
        <fullName evidence="3">FAD-binding domain-containing protein</fullName>
    </recommendedName>
</protein>
<dbReference type="InterPro" id="IPR036188">
    <property type="entry name" value="FAD/NAD-bd_sf"/>
</dbReference>
<reference evidence="1" key="2">
    <citation type="submission" date="2021-08" db="EMBL/GenBank/DDBJ databases">
        <authorList>
            <person name="Tani A."/>
            <person name="Ola A."/>
            <person name="Ogura Y."/>
            <person name="Katsura K."/>
            <person name="Hayashi T."/>
        </authorList>
    </citation>
    <scope>NUCLEOTIDE SEQUENCE</scope>
    <source>
        <strain evidence="1">KCTC 52305</strain>
    </source>
</reference>
<name>A0ABQ4R048_9HYPH</name>
<accession>A0ABQ4R048</accession>